<keyword evidence="4" id="KW-1185">Reference proteome</keyword>
<reference evidence="3" key="2">
    <citation type="journal article" date="2019" name="Genome Biol. Evol.">
        <title>Day and night: Metabolic profiles and evolutionary relationships of six axenic non-marine cyanobacteria.</title>
        <authorList>
            <person name="Will S.E."/>
            <person name="Henke P."/>
            <person name="Boedeker C."/>
            <person name="Huang S."/>
            <person name="Brinkmann H."/>
            <person name="Rohde M."/>
            <person name="Jarek M."/>
            <person name="Friedl T."/>
            <person name="Seufert S."/>
            <person name="Schumacher M."/>
            <person name="Overmann J."/>
            <person name="Neumann-Schaal M."/>
            <person name="Petersen J."/>
        </authorList>
    </citation>
    <scope>NUCLEOTIDE SEQUENCE [LARGE SCALE GENOMIC DNA]</scope>
    <source>
        <strain evidence="3">PCC 7102</strain>
    </source>
</reference>
<evidence type="ECO:0000313" key="4">
    <source>
        <dbReference type="Proteomes" id="UP000271624"/>
    </source>
</evidence>
<evidence type="ECO:0000256" key="1">
    <source>
        <dbReference type="SAM" id="SignalP"/>
    </source>
</evidence>
<name>A0A3S1BSB2_9CYAN</name>
<dbReference type="SUPFAM" id="SSF51126">
    <property type="entry name" value="Pectin lyase-like"/>
    <property type="match status" value="1"/>
</dbReference>
<proteinExistence type="predicted"/>
<evidence type="ECO:0000259" key="2">
    <source>
        <dbReference type="Pfam" id="PF05860"/>
    </source>
</evidence>
<sequence>MNLIFKTLLPSLVYSFLLLTAPARAQVTPDTTLGNEASRLTPNQVINGASTDRVDGGAQRGINLFHSFSQFNIRDGQRVYFGNPAGVQNILTRVTGASGNAGNTDIKAKLVRISDSSGIAAVTTSGTGGNIILNIDENLVLRTGGFISTTAGIQQAGGDGGNITINTPFIVADKRENSDITANAFTGRGGNVVIRTQGIFGIEPRVTESTETSDITASSQLGVQGEISITEPEVQPAQGLIELPEQVVDATRQVAQICPRQPGAKPLGEFTITGRGSLPPSPLEPLTGATNQQVLATLEPENSNNKAPVSLINNSPAPQIAEAQGWVKTSDGGVELVAVVPTVTPKSNTVIANCPVVQ</sequence>
<reference evidence="3" key="1">
    <citation type="submission" date="2018-12" db="EMBL/GenBank/DDBJ databases">
        <authorList>
            <person name="Will S."/>
            <person name="Neumann-Schaal M."/>
            <person name="Henke P."/>
        </authorList>
    </citation>
    <scope>NUCLEOTIDE SEQUENCE</scope>
    <source>
        <strain evidence="3">PCC 7102</strain>
    </source>
</reference>
<dbReference type="Proteomes" id="UP000271624">
    <property type="component" value="Unassembled WGS sequence"/>
</dbReference>
<gene>
    <name evidence="3" type="ORF">DSM106972_094670</name>
</gene>
<dbReference type="Gene3D" id="2.160.20.10">
    <property type="entry name" value="Single-stranded right-handed beta-helix, Pectin lyase-like"/>
    <property type="match status" value="1"/>
</dbReference>
<accession>A0A3S1BSB2</accession>
<dbReference type="EMBL" id="RSCL01000052">
    <property type="protein sequence ID" value="RUS93996.1"/>
    <property type="molecule type" value="Genomic_DNA"/>
</dbReference>
<dbReference type="InterPro" id="IPR008638">
    <property type="entry name" value="FhaB/CdiA-like_TPS"/>
</dbReference>
<evidence type="ECO:0000313" key="3">
    <source>
        <dbReference type="EMBL" id="RUS93996.1"/>
    </source>
</evidence>
<protein>
    <recommendedName>
        <fullName evidence="2">Filamentous haemagglutinin FhaB/tRNA nuclease CdiA-like TPS domain-containing protein</fullName>
    </recommendedName>
</protein>
<feature type="signal peptide" evidence="1">
    <location>
        <begin position="1"/>
        <end position="25"/>
    </location>
</feature>
<dbReference type="Pfam" id="PF05860">
    <property type="entry name" value="TPS"/>
    <property type="match status" value="1"/>
</dbReference>
<dbReference type="RefSeq" id="WP_233786939.1">
    <property type="nucleotide sequence ID" value="NZ_RSCL01000052.1"/>
</dbReference>
<dbReference type="InterPro" id="IPR012334">
    <property type="entry name" value="Pectin_lyas_fold"/>
</dbReference>
<dbReference type="InterPro" id="IPR011050">
    <property type="entry name" value="Pectin_lyase_fold/virulence"/>
</dbReference>
<keyword evidence="1" id="KW-0732">Signal</keyword>
<feature type="domain" description="Filamentous haemagglutinin FhaB/tRNA nuclease CdiA-like TPS" evidence="2">
    <location>
        <begin position="25"/>
        <end position="98"/>
    </location>
</feature>
<comment type="caution">
    <text evidence="3">The sequence shown here is derived from an EMBL/GenBank/DDBJ whole genome shotgun (WGS) entry which is preliminary data.</text>
</comment>
<feature type="chain" id="PRO_5030082946" description="Filamentous haemagglutinin FhaB/tRNA nuclease CdiA-like TPS domain-containing protein" evidence="1">
    <location>
        <begin position="26"/>
        <end position="358"/>
    </location>
</feature>
<organism evidence="3 4">
    <name type="scientific">Dulcicalothrix desertica PCC 7102</name>
    <dbReference type="NCBI Taxonomy" id="232991"/>
    <lineage>
        <taxon>Bacteria</taxon>
        <taxon>Bacillati</taxon>
        <taxon>Cyanobacteriota</taxon>
        <taxon>Cyanophyceae</taxon>
        <taxon>Nostocales</taxon>
        <taxon>Calotrichaceae</taxon>
        <taxon>Dulcicalothrix</taxon>
    </lineage>
</organism>
<dbReference type="AlphaFoldDB" id="A0A3S1BSB2"/>